<name>A0A1L9UMV5_ASPBC</name>
<evidence type="ECO:0000313" key="1">
    <source>
        <dbReference type="EMBL" id="OJJ72839.1"/>
    </source>
</evidence>
<dbReference type="Proteomes" id="UP000184499">
    <property type="component" value="Unassembled WGS sequence"/>
</dbReference>
<proteinExistence type="predicted"/>
<accession>A0A1L9UMV5</accession>
<dbReference type="EMBL" id="KV878683">
    <property type="protein sequence ID" value="OJJ72839.1"/>
    <property type="molecule type" value="Genomic_DNA"/>
</dbReference>
<keyword evidence="2" id="KW-1185">Reference proteome</keyword>
<gene>
    <name evidence="1" type="ORF">ASPBRDRAFT_54629</name>
</gene>
<sequence length="109" mass="12379">MPKLDLIPHRDIVTDNCYHHAPLQLGWNQACYSSPIAVHELLIGTSLIPRCILFARPITLLRCLFPALQFPTIYFVPVVEKPDSESVLRQSYGFLHVLCRPSVAALHHH</sequence>
<dbReference type="GeneID" id="93579752"/>
<dbReference type="VEuPathDB" id="FungiDB:ASPBRDRAFT_54629"/>
<organism evidence="1 2">
    <name type="scientific">Aspergillus brasiliensis (strain CBS 101740 / IMI 381727 / IBT 21946)</name>
    <dbReference type="NCBI Taxonomy" id="767769"/>
    <lineage>
        <taxon>Eukaryota</taxon>
        <taxon>Fungi</taxon>
        <taxon>Dikarya</taxon>
        <taxon>Ascomycota</taxon>
        <taxon>Pezizomycotina</taxon>
        <taxon>Eurotiomycetes</taxon>
        <taxon>Eurotiomycetidae</taxon>
        <taxon>Eurotiales</taxon>
        <taxon>Aspergillaceae</taxon>
        <taxon>Aspergillus</taxon>
        <taxon>Aspergillus subgen. Circumdati</taxon>
    </lineage>
</organism>
<reference evidence="2" key="1">
    <citation type="journal article" date="2017" name="Genome Biol.">
        <title>Comparative genomics reveals high biological diversity and specific adaptations in the industrially and medically important fungal genus Aspergillus.</title>
        <authorList>
            <person name="de Vries R.P."/>
            <person name="Riley R."/>
            <person name="Wiebenga A."/>
            <person name="Aguilar-Osorio G."/>
            <person name="Amillis S."/>
            <person name="Uchima C.A."/>
            <person name="Anderluh G."/>
            <person name="Asadollahi M."/>
            <person name="Askin M."/>
            <person name="Barry K."/>
            <person name="Battaglia E."/>
            <person name="Bayram O."/>
            <person name="Benocci T."/>
            <person name="Braus-Stromeyer S.A."/>
            <person name="Caldana C."/>
            <person name="Canovas D."/>
            <person name="Cerqueira G.C."/>
            <person name="Chen F."/>
            <person name="Chen W."/>
            <person name="Choi C."/>
            <person name="Clum A."/>
            <person name="Dos Santos R.A."/>
            <person name="Damasio A.R."/>
            <person name="Diallinas G."/>
            <person name="Emri T."/>
            <person name="Fekete E."/>
            <person name="Flipphi M."/>
            <person name="Freyberg S."/>
            <person name="Gallo A."/>
            <person name="Gournas C."/>
            <person name="Habgood R."/>
            <person name="Hainaut M."/>
            <person name="Harispe M.L."/>
            <person name="Henrissat B."/>
            <person name="Hilden K.S."/>
            <person name="Hope R."/>
            <person name="Hossain A."/>
            <person name="Karabika E."/>
            <person name="Karaffa L."/>
            <person name="Karanyi Z."/>
            <person name="Krasevec N."/>
            <person name="Kuo A."/>
            <person name="Kusch H."/>
            <person name="LaButti K."/>
            <person name="Lagendijk E.L."/>
            <person name="Lapidus A."/>
            <person name="Levasseur A."/>
            <person name="Lindquist E."/>
            <person name="Lipzen A."/>
            <person name="Logrieco A.F."/>
            <person name="MacCabe A."/>
            <person name="Maekelae M.R."/>
            <person name="Malavazi I."/>
            <person name="Melin P."/>
            <person name="Meyer V."/>
            <person name="Mielnichuk N."/>
            <person name="Miskei M."/>
            <person name="Molnar A.P."/>
            <person name="Mule G."/>
            <person name="Ngan C.Y."/>
            <person name="Orejas M."/>
            <person name="Orosz E."/>
            <person name="Ouedraogo J.P."/>
            <person name="Overkamp K.M."/>
            <person name="Park H.-S."/>
            <person name="Perrone G."/>
            <person name="Piumi F."/>
            <person name="Punt P.J."/>
            <person name="Ram A.F."/>
            <person name="Ramon A."/>
            <person name="Rauscher S."/>
            <person name="Record E."/>
            <person name="Riano-Pachon D.M."/>
            <person name="Robert V."/>
            <person name="Roehrig J."/>
            <person name="Ruller R."/>
            <person name="Salamov A."/>
            <person name="Salih N.S."/>
            <person name="Samson R.A."/>
            <person name="Sandor E."/>
            <person name="Sanguinetti M."/>
            <person name="Schuetze T."/>
            <person name="Sepcic K."/>
            <person name="Shelest E."/>
            <person name="Sherlock G."/>
            <person name="Sophianopoulou V."/>
            <person name="Squina F.M."/>
            <person name="Sun H."/>
            <person name="Susca A."/>
            <person name="Todd R.B."/>
            <person name="Tsang A."/>
            <person name="Unkles S.E."/>
            <person name="van de Wiele N."/>
            <person name="van Rossen-Uffink D."/>
            <person name="Oliveira J.V."/>
            <person name="Vesth T.C."/>
            <person name="Visser J."/>
            <person name="Yu J.-H."/>
            <person name="Zhou M."/>
            <person name="Andersen M.R."/>
            <person name="Archer D.B."/>
            <person name="Baker S.E."/>
            <person name="Benoit I."/>
            <person name="Brakhage A.A."/>
            <person name="Braus G.H."/>
            <person name="Fischer R."/>
            <person name="Frisvad J.C."/>
            <person name="Goldman G.H."/>
            <person name="Houbraken J."/>
            <person name="Oakley B."/>
            <person name="Pocsi I."/>
            <person name="Scazzocchio C."/>
            <person name="Seiboth B."/>
            <person name="vanKuyk P.A."/>
            <person name="Wortman J."/>
            <person name="Dyer P.S."/>
            <person name="Grigoriev I.V."/>
        </authorList>
    </citation>
    <scope>NUCLEOTIDE SEQUENCE [LARGE SCALE GENOMIC DNA]</scope>
    <source>
        <strain evidence="2">CBS 101740 / IMI 381727 / IBT 21946</strain>
    </source>
</reference>
<evidence type="ECO:0000313" key="2">
    <source>
        <dbReference type="Proteomes" id="UP000184499"/>
    </source>
</evidence>
<dbReference type="RefSeq" id="XP_067480087.1">
    <property type="nucleotide sequence ID" value="XM_067627264.1"/>
</dbReference>
<dbReference type="AlphaFoldDB" id="A0A1L9UMV5"/>
<protein>
    <submittedName>
        <fullName evidence="1">Uncharacterized protein</fullName>
    </submittedName>
</protein>